<feature type="region of interest" description="Disordered" evidence="1">
    <location>
        <begin position="1"/>
        <end position="67"/>
    </location>
</feature>
<organism evidence="2 3">
    <name type="scientific">Chlamydomonas incerta</name>
    <dbReference type="NCBI Taxonomy" id="51695"/>
    <lineage>
        <taxon>Eukaryota</taxon>
        <taxon>Viridiplantae</taxon>
        <taxon>Chlorophyta</taxon>
        <taxon>core chlorophytes</taxon>
        <taxon>Chlorophyceae</taxon>
        <taxon>CS clade</taxon>
        <taxon>Chlamydomonadales</taxon>
        <taxon>Chlamydomonadaceae</taxon>
        <taxon>Chlamydomonas</taxon>
    </lineage>
</organism>
<dbReference type="AlphaFoldDB" id="A0A835SS72"/>
<proteinExistence type="predicted"/>
<evidence type="ECO:0000313" key="2">
    <source>
        <dbReference type="EMBL" id="KAG2424941.1"/>
    </source>
</evidence>
<evidence type="ECO:0000256" key="1">
    <source>
        <dbReference type="SAM" id="MobiDB-lite"/>
    </source>
</evidence>
<comment type="caution">
    <text evidence="2">The sequence shown here is derived from an EMBL/GenBank/DDBJ whole genome shotgun (WGS) entry which is preliminary data.</text>
</comment>
<dbReference type="EMBL" id="JAEHOC010000060">
    <property type="protein sequence ID" value="KAG2424941.1"/>
    <property type="molecule type" value="Genomic_DNA"/>
</dbReference>
<evidence type="ECO:0008006" key="4">
    <source>
        <dbReference type="Google" id="ProtNLM"/>
    </source>
</evidence>
<dbReference type="Gene3D" id="3.10.20.90">
    <property type="entry name" value="Phosphatidylinositol 3-kinase Catalytic Subunit, Chain A, domain 1"/>
    <property type="match status" value="1"/>
</dbReference>
<dbReference type="Proteomes" id="UP000650467">
    <property type="component" value="Unassembled WGS sequence"/>
</dbReference>
<gene>
    <name evidence="2" type="ORF">HXX76_014099</name>
</gene>
<sequence>MPPRKKSKADAREATPAPETQPVAADEAAAAPENGVADAGPSGAKPRAQLPAPQVNADTLPIEDDDVMVEDVQRPIPETVDLEREEMAPQPEPQPQAEPATQEVQIKVVRKTSIESKTFSAMDYDAIRGSLRAETQVEKLRIYKLTEDGTNLVVAPVETGADLNGEGVVYCLANAAITLKRSDGPEATIPTVINKPMGNYIATICKHWQVDPSAFRYIYDGVRLNTQLTLIEFMHLHAVDEMPIKIDVAVEQLGGC</sequence>
<name>A0A835SS72_CHLIN</name>
<feature type="compositionally biased region" description="Low complexity" evidence="1">
    <location>
        <begin position="22"/>
        <end position="40"/>
    </location>
</feature>
<accession>A0A835SS72</accession>
<evidence type="ECO:0000313" key="3">
    <source>
        <dbReference type="Proteomes" id="UP000650467"/>
    </source>
</evidence>
<protein>
    <recommendedName>
        <fullName evidence="4">Ubiquitin-like domain-containing protein</fullName>
    </recommendedName>
</protein>
<keyword evidence="3" id="KW-1185">Reference proteome</keyword>
<reference evidence="2" key="1">
    <citation type="journal article" date="2020" name="bioRxiv">
        <title>Comparative genomics of Chlamydomonas.</title>
        <authorList>
            <person name="Craig R.J."/>
            <person name="Hasan A.R."/>
            <person name="Ness R.W."/>
            <person name="Keightley P.D."/>
        </authorList>
    </citation>
    <scope>NUCLEOTIDE SEQUENCE</scope>
    <source>
        <strain evidence="2">SAG 7.73</strain>
    </source>
</reference>